<keyword evidence="2" id="KW-1185">Reference proteome</keyword>
<gene>
    <name evidence="1" type="ORF">J2Z82_002034</name>
</gene>
<accession>A0ABS4HF96</accession>
<dbReference type="Proteomes" id="UP001519328">
    <property type="component" value="Unassembled WGS sequence"/>
</dbReference>
<dbReference type="EMBL" id="JAGGKK010000010">
    <property type="protein sequence ID" value="MBP1949097.1"/>
    <property type="molecule type" value="Genomic_DNA"/>
</dbReference>
<comment type="caution">
    <text evidence="1">The sequence shown here is derived from an EMBL/GenBank/DDBJ whole genome shotgun (WGS) entry which is preliminary data.</text>
</comment>
<protein>
    <submittedName>
        <fullName evidence="1">Uncharacterized protein</fullName>
    </submittedName>
</protein>
<sequence length="50" mass="5706">MPRKAAVLVDLPCGRVDVAMQSGGFTLKYSITFYHVMEKHFTDFELSVRI</sequence>
<evidence type="ECO:0000313" key="1">
    <source>
        <dbReference type="EMBL" id="MBP1949097.1"/>
    </source>
</evidence>
<organism evidence="1 2">
    <name type="scientific">Virgibacillus litoralis</name>
    <dbReference type="NCBI Taxonomy" id="578221"/>
    <lineage>
        <taxon>Bacteria</taxon>
        <taxon>Bacillati</taxon>
        <taxon>Bacillota</taxon>
        <taxon>Bacilli</taxon>
        <taxon>Bacillales</taxon>
        <taxon>Bacillaceae</taxon>
        <taxon>Virgibacillus</taxon>
    </lineage>
</organism>
<name>A0ABS4HF96_9BACI</name>
<evidence type="ECO:0000313" key="2">
    <source>
        <dbReference type="Proteomes" id="UP001519328"/>
    </source>
</evidence>
<reference evidence="1 2" key="1">
    <citation type="submission" date="2021-03" db="EMBL/GenBank/DDBJ databases">
        <title>Genomic Encyclopedia of Type Strains, Phase IV (KMG-IV): sequencing the most valuable type-strain genomes for metagenomic binning, comparative biology and taxonomic classification.</title>
        <authorList>
            <person name="Goeker M."/>
        </authorList>
    </citation>
    <scope>NUCLEOTIDE SEQUENCE [LARGE SCALE GENOMIC DNA]</scope>
    <source>
        <strain evidence="1 2">DSM 21085</strain>
    </source>
</reference>
<proteinExistence type="predicted"/>
<dbReference type="RefSeq" id="WP_209480633.1">
    <property type="nucleotide sequence ID" value="NZ_JAGGKK010000010.1"/>
</dbReference>